<evidence type="ECO:0000313" key="3">
    <source>
        <dbReference type="Proteomes" id="UP000663879"/>
    </source>
</evidence>
<gene>
    <name evidence="2" type="ORF">OXX778_LOCUS1514</name>
</gene>
<organism evidence="2 3">
    <name type="scientific">Brachionus calyciflorus</name>
    <dbReference type="NCBI Taxonomy" id="104777"/>
    <lineage>
        <taxon>Eukaryota</taxon>
        <taxon>Metazoa</taxon>
        <taxon>Spiralia</taxon>
        <taxon>Gnathifera</taxon>
        <taxon>Rotifera</taxon>
        <taxon>Eurotatoria</taxon>
        <taxon>Monogononta</taxon>
        <taxon>Pseudotrocha</taxon>
        <taxon>Ploima</taxon>
        <taxon>Brachionidae</taxon>
        <taxon>Brachionus</taxon>
    </lineage>
</organism>
<comment type="caution">
    <text evidence="2">The sequence shown here is derived from an EMBL/GenBank/DDBJ whole genome shotgun (WGS) entry which is preliminary data.</text>
</comment>
<feature type="compositionally biased region" description="Polar residues" evidence="1">
    <location>
        <begin position="158"/>
        <end position="172"/>
    </location>
</feature>
<feature type="region of interest" description="Disordered" evidence="1">
    <location>
        <begin position="290"/>
        <end position="320"/>
    </location>
</feature>
<sequence length="477" mass="54391">MKLSLFIKRRSEPEVDNKATFCTKFTQTNNSNFEALPKKPNTFKSKWKILSTFCCYKCKTKNKTENLSKSKKLSGSNNFSVKNNEAKSINDKNVDKKITKEKQIFSLSSSLSQEIPSSKDIFSSQSKVKLELCDENLRESNKKESKKKKSKEMNKSNDSFTKNNKNNIQSKFNLKDVENNQRQTNNSTKVIQDILPENLIKYMRAVLEQSKTELSIKSKNASLENVDYYAPLAKQESINDVTINLEDFYFEDSIHINSKKNFSLRNSVNKKDNASFNRIKLNANLPFSEPLKNKRTSTPRQGLNPYNRNISNENFRSNDATTTSNSSIYSFTSSSINIQNVKDLASNFESSCYFTFNKTKSDLKIDLYSNQNNITSTTNFTSLEKLELIKPQSKDYILCFDTSSIIDNNSSSSSSNDLNDLNNNNGNIFNDFSFPSSSTNEILDKFNTSFCENIDSIKEKLVYDSGVDTARTLSPQI</sequence>
<accession>A0A813M931</accession>
<dbReference type="Proteomes" id="UP000663879">
    <property type="component" value="Unassembled WGS sequence"/>
</dbReference>
<name>A0A813M931_9BILA</name>
<protein>
    <submittedName>
        <fullName evidence="2">Uncharacterized protein</fullName>
    </submittedName>
</protein>
<keyword evidence="3" id="KW-1185">Reference proteome</keyword>
<feature type="compositionally biased region" description="Polar residues" evidence="1">
    <location>
        <begin position="296"/>
        <end position="320"/>
    </location>
</feature>
<evidence type="ECO:0000313" key="2">
    <source>
        <dbReference type="EMBL" id="CAF0714809.1"/>
    </source>
</evidence>
<evidence type="ECO:0000256" key="1">
    <source>
        <dbReference type="SAM" id="MobiDB-lite"/>
    </source>
</evidence>
<dbReference type="AlphaFoldDB" id="A0A813M931"/>
<feature type="region of interest" description="Disordered" evidence="1">
    <location>
        <begin position="139"/>
        <end position="185"/>
    </location>
</feature>
<dbReference type="EMBL" id="CAJNOC010000098">
    <property type="protein sequence ID" value="CAF0714809.1"/>
    <property type="molecule type" value="Genomic_DNA"/>
</dbReference>
<proteinExistence type="predicted"/>
<reference evidence="2" key="1">
    <citation type="submission" date="2021-02" db="EMBL/GenBank/DDBJ databases">
        <authorList>
            <person name="Nowell W R."/>
        </authorList>
    </citation>
    <scope>NUCLEOTIDE SEQUENCE</scope>
    <source>
        <strain evidence="2">Ploen Becks lab</strain>
    </source>
</reference>